<dbReference type="PANTHER" id="PTHR10695:SF46">
    <property type="entry name" value="BIFUNCTIONAL COENZYME A SYNTHASE-RELATED"/>
    <property type="match status" value="1"/>
</dbReference>
<feature type="domain" description="Cytidyltransferase-like" evidence="1">
    <location>
        <begin position="187"/>
        <end position="290"/>
    </location>
</feature>
<sequence length="353" mass="38949">MSGQPELDDVCRAALIARVYDLHQPPTYLSRPISAAARHTTENLRIILFSPLFNQDTLFSTEQITGAEDKSEPRFSPAGHWDDVQRLLTYVYVQATKVAQDLNRVLADVDVLLKAPKASFDWELTRDAERIYTVAPFYTQTPPLPGEGDDHPEILVLQPAGHTQVPLHPIVLPPSDPALPPLFPVTVLGGTFDHLHAGHKILLSMAAWIASEKLIVGVTDDTLLKNKAYKEVLEPLPVRTARVRGFLELFKPGLHYDIVPISDIYGPTAWDSNVHALVVSKETLPGAASIHKLRAEKGLPALRTFVIDVISSTEASLDDRDAAALKHTKMSSTFIRQWIVQNRTEIDGTSGSS</sequence>
<protein>
    <recommendedName>
        <fullName evidence="1">Cytidyltransferase-like domain-containing protein</fullName>
    </recommendedName>
</protein>
<dbReference type="AlphaFoldDB" id="S8FEG1"/>
<dbReference type="InParanoid" id="S8FEG1"/>
<proteinExistence type="predicted"/>
<dbReference type="NCBIfam" id="TIGR00125">
    <property type="entry name" value="cyt_tran_rel"/>
    <property type="match status" value="1"/>
</dbReference>
<dbReference type="InterPro" id="IPR004821">
    <property type="entry name" value="Cyt_trans-like"/>
</dbReference>
<evidence type="ECO:0000313" key="3">
    <source>
        <dbReference type="Proteomes" id="UP000015241"/>
    </source>
</evidence>
<dbReference type="InterPro" id="IPR014729">
    <property type="entry name" value="Rossmann-like_a/b/a_fold"/>
</dbReference>
<dbReference type="Proteomes" id="UP000015241">
    <property type="component" value="Unassembled WGS sequence"/>
</dbReference>
<dbReference type="CDD" id="cd02164">
    <property type="entry name" value="PPAT_CoAS"/>
    <property type="match status" value="1"/>
</dbReference>
<dbReference type="HOGENOM" id="CLU_035272_0_0_1"/>
<evidence type="ECO:0000313" key="2">
    <source>
        <dbReference type="EMBL" id="EPS96799.1"/>
    </source>
</evidence>
<dbReference type="GO" id="GO:0004140">
    <property type="term" value="F:dephospho-CoA kinase activity"/>
    <property type="evidence" value="ECO:0007669"/>
    <property type="project" value="TreeGrafter"/>
</dbReference>
<dbReference type="eggNOG" id="KOG3351">
    <property type="taxonomic scope" value="Eukaryota"/>
</dbReference>
<dbReference type="Gene3D" id="3.40.50.620">
    <property type="entry name" value="HUPs"/>
    <property type="match status" value="1"/>
</dbReference>
<dbReference type="PANTHER" id="PTHR10695">
    <property type="entry name" value="DEPHOSPHO-COA KINASE-RELATED"/>
    <property type="match status" value="1"/>
</dbReference>
<name>S8FEG1_FOMSC</name>
<dbReference type="SUPFAM" id="SSF52374">
    <property type="entry name" value="Nucleotidylyl transferase"/>
    <property type="match status" value="1"/>
</dbReference>
<gene>
    <name evidence="2" type="ORF">FOMPIDRAFT_1043061</name>
</gene>
<dbReference type="STRING" id="743788.S8FEG1"/>
<dbReference type="Pfam" id="PF01467">
    <property type="entry name" value="CTP_transf_like"/>
    <property type="match status" value="1"/>
</dbReference>
<dbReference type="EMBL" id="KE504183">
    <property type="protein sequence ID" value="EPS96799.1"/>
    <property type="molecule type" value="Genomic_DNA"/>
</dbReference>
<dbReference type="OrthoDB" id="330671at2759"/>
<evidence type="ECO:0000259" key="1">
    <source>
        <dbReference type="Pfam" id="PF01467"/>
    </source>
</evidence>
<organism evidence="2 3">
    <name type="scientific">Fomitopsis schrenkii</name>
    <name type="common">Brown rot fungus</name>
    <dbReference type="NCBI Taxonomy" id="2126942"/>
    <lineage>
        <taxon>Eukaryota</taxon>
        <taxon>Fungi</taxon>
        <taxon>Dikarya</taxon>
        <taxon>Basidiomycota</taxon>
        <taxon>Agaricomycotina</taxon>
        <taxon>Agaricomycetes</taxon>
        <taxon>Polyporales</taxon>
        <taxon>Fomitopsis</taxon>
    </lineage>
</organism>
<dbReference type="GO" id="GO:0015937">
    <property type="term" value="P:coenzyme A biosynthetic process"/>
    <property type="evidence" value="ECO:0007669"/>
    <property type="project" value="TreeGrafter"/>
</dbReference>
<reference evidence="2 3" key="1">
    <citation type="journal article" date="2012" name="Science">
        <title>The Paleozoic origin of enzymatic lignin decomposition reconstructed from 31 fungal genomes.</title>
        <authorList>
            <person name="Floudas D."/>
            <person name="Binder M."/>
            <person name="Riley R."/>
            <person name="Barry K."/>
            <person name="Blanchette R.A."/>
            <person name="Henrissat B."/>
            <person name="Martinez A.T."/>
            <person name="Otillar R."/>
            <person name="Spatafora J.W."/>
            <person name="Yadav J.S."/>
            <person name="Aerts A."/>
            <person name="Benoit I."/>
            <person name="Boyd A."/>
            <person name="Carlson A."/>
            <person name="Copeland A."/>
            <person name="Coutinho P.M."/>
            <person name="de Vries R.P."/>
            <person name="Ferreira P."/>
            <person name="Findley K."/>
            <person name="Foster B."/>
            <person name="Gaskell J."/>
            <person name="Glotzer D."/>
            <person name="Gorecki P."/>
            <person name="Heitman J."/>
            <person name="Hesse C."/>
            <person name="Hori C."/>
            <person name="Igarashi K."/>
            <person name="Jurgens J.A."/>
            <person name="Kallen N."/>
            <person name="Kersten P."/>
            <person name="Kohler A."/>
            <person name="Kuees U."/>
            <person name="Kumar T.K.A."/>
            <person name="Kuo A."/>
            <person name="LaButti K."/>
            <person name="Larrondo L.F."/>
            <person name="Lindquist E."/>
            <person name="Ling A."/>
            <person name="Lombard V."/>
            <person name="Lucas S."/>
            <person name="Lundell T."/>
            <person name="Martin R."/>
            <person name="McLaughlin D.J."/>
            <person name="Morgenstern I."/>
            <person name="Morin E."/>
            <person name="Murat C."/>
            <person name="Nagy L.G."/>
            <person name="Nolan M."/>
            <person name="Ohm R.A."/>
            <person name="Patyshakuliyeva A."/>
            <person name="Rokas A."/>
            <person name="Ruiz-Duenas F.J."/>
            <person name="Sabat G."/>
            <person name="Salamov A."/>
            <person name="Samejima M."/>
            <person name="Schmutz J."/>
            <person name="Slot J.C."/>
            <person name="St John F."/>
            <person name="Stenlid J."/>
            <person name="Sun H."/>
            <person name="Sun S."/>
            <person name="Syed K."/>
            <person name="Tsang A."/>
            <person name="Wiebenga A."/>
            <person name="Young D."/>
            <person name="Pisabarro A."/>
            <person name="Eastwood D.C."/>
            <person name="Martin F."/>
            <person name="Cullen D."/>
            <person name="Grigoriev I.V."/>
            <person name="Hibbett D.S."/>
        </authorList>
    </citation>
    <scope>NUCLEOTIDE SEQUENCE</scope>
    <source>
        <strain evidence="3">FP-58527</strain>
    </source>
</reference>
<accession>S8FEG1</accession>
<keyword evidence="3" id="KW-1185">Reference proteome</keyword>